<evidence type="ECO:0000313" key="6">
    <source>
        <dbReference type="EMBL" id="SNB70362.1"/>
    </source>
</evidence>
<keyword evidence="7" id="KW-1185">Reference proteome</keyword>
<evidence type="ECO:0000256" key="1">
    <source>
        <dbReference type="ARBA" id="ARBA00022448"/>
    </source>
</evidence>
<proteinExistence type="predicted"/>
<dbReference type="GO" id="GO:0005524">
    <property type="term" value="F:ATP binding"/>
    <property type="evidence" value="ECO:0007669"/>
    <property type="project" value="UniProtKB-KW"/>
</dbReference>
<keyword evidence="1" id="KW-0813">Transport</keyword>
<keyword evidence="2" id="KW-0547">Nucleotide-binding</keyword>
<feature type="domain" description="ABC transporter" evidence="5">
    <location>
        <begin position="2"/>
        <end position="238"/>
    </location>
</feature>
<dbReference type="InterPro" id="IPR003439">
    <property type="entry name" value="ABC_transporter-like_ATP-bd"/>
</dbReference>
<evidence type="ECO:0000256" key="4">
    <source>
        <dbReference type="ARBA" id="ARBA00022967"/>
    </source>
</evidence>
<dbReference type="OrthoDB" id="9787851at2"/>
<evidence type="ECO:0000256" key="3">
    <source>
        <dbReference type="ARBA" id="ARBA00022840"/>
    </source>
</evidence>
<dbReference type="SMART" id="SM00382">
    <property type="entry name" value="AAA"/>
    <property type="match status" value="1"/>
</dbReference>
<reference evidence="7" key="1">
    <citation type="submission" date="2017-06" db="EMBL/GenBank/DDBJ databases">
        <authorList>
            <person name="Varghese N."/>
            <person name="Submissions S."/>
        </authorList>
    </citation>
    <scope>NUCLEOTIDE SEQUENCE [LARGE SCALE GENOMIC DNA]</scope>
    <source>
        <strain evidence="7">JAD2</strain>
    </source>
</reference>
<dbReference type="PANTHER" id="PTHR42794:SF1">
    <property type="entry name" value="HEMIN IMPORT ATP-BINDING PROTEIN HMUV"/>
    <property type="match status" value="1"/>
</dbReference>
<accession>A0A212RDW6</accession>
<evidence type="ECO:0000256" key="2">
    <source>
        <dbReference type="ARBA" id="ARBA00022741"/>
    </source>
</evidence>
<name>A0A212RDW6_9CHLR</name>
<dbReference type="InParanoid" id="A0A212RDW6"/>
<protein>
    <submittedName>
        <fullName evidence="6">Iron complex transport system ATP-binding protein</fullName>
    </submittedName>
</protein>
<evidence type="ECO:0000259" key="5">
    <source>
        <dbReference type="PROSITE" id="PS50893"/>
    </source>
</evidence>
<dbReference type="InterPro" id="IPR027417">
    <property type="entry name" value="P-loop_NTPase"/>
</dbReference>
<dbReference type="FunCoup" id="A0A212RDW6">
    <property type="interactions" value="89"/>
</dbReference>
<dbReference type="InterPro" id="IPR003593">
    <property type="entry name" value="AAA+_ATPase"/>
</dbReference>
<sequence length="255" mass="28046">MLRVEGLRVAYGERVVIPGLSFTVAPGQALGLIGPNGAGKTTVIRALSGVLPLQGGTIFWETVPLHTLPPEQRARWVAVVPQGATLPEAFTGEEVVAFGRTPYHPWWGPLADLDHLPIARAMIRTDTQAFAERRVGTLSGGERQRLLLARAFAQTPQILLLDEAFAHLDLKYQVRLLRMIRRLLQEEGMAGVLAIHDLHLAARFCDQLLLLREGRALAGGPPEVVLQPALLEAAYGIPMRVERHPEAGWLIWPEL</sequence>
<organism evidence="6 7">
    <name type="scientific">Thermoflexus hugenholtzii JAD2</name>
    <dbReference type="NCBI Taxonomy" id="877466"/>
    <lineage>
        <taxon>Bacteria</taxon>
        <taxon>Bacillati</taxon>
        <taxon>Chloroflexota</taxon>
        <taxon>Thermoflexia</taxon>
        <taxon>Thermoflexales</taxon>
        <taxon>Thermoflexaceae</taxon>
        <taxon>Thermoflexus</taxon>
    </lineage>
</organism>
<dbReference type="FunFam" id="3.40.50.300:FF:000134">
    <property type="entry name" value="Iron-enterobactin ABC transporter ATP-binding protein"/>
    <property type="match status" value="1"/>
</dbReference>
<dbReference type="CDD" id="cd03214">
    <property type="entry name" value="ABC_Iron-Siderophores_B12_Hemin"/>
    <property type="match status" value="1"/>
</dbReference>
<keyword evidence="4" id="KW-1278">Translocase</keyword>
<dbReference type="InterPro" id="IPR017871">
    <property type="entry name" value="ABC_transporter-like_CS"/>
</dbReference>
<dbReference type="SUPFAM" id="SSF52540">
    <property type="entry name" value="P-loop containing nucleoside triphosphate hydrolases"/>
    <property type="match status" value="1"/>
</dbReference>
<dbReference type="Pfam" id="PF00005">
    <property type="entry name" value="ABC_tran"/>
    <property type="match status" value="1"/>
</dbReference>
<dbReference type="RefSeq" id="WP_088571867.1">
    <property type="nucleotide sequence ID" value="NZ_FYEK01000044.1"/>
</dbReference>
<dbReference type="Proteomes" id="UP000197025">
    <property type="component" value="Unassembled WGS sequence"/>
</dbReference>
<keyword evidence="3 6" id="KW-0067">ATP-binding</keyword>
<dbReference type="EMBL" id="FYEK01000044">
    <property type="protein sequence ID" value="SNB70362.1"/>
    <property type="molecule type" value="Genomic_DNA"/>
</dbReference>
<dbReference type="PANTHER" id="PTHR42794">
    <property type="entry name" value="HEMIN IMPORT ATP-BINDING PROTEIN HMUV"/>
    <property type="match status" value="1"/>
</dbReference>
<dbReference type="Gene3D" id="3.40.50.300">
    <property type="entry name" value="P-loop containing nucleotide triphosphate hydrolases"/>
    <property type="match status" value="1"/>
</dbReference>
<evidence type="ECO:0000313" key="7">
    <source>
        <dbReference type="Proteomes" id="UP000197025"/>
    </source>
</evidence>
<dbReference type="PROSITE" id="PS50893">
    <property type="entry name" value="ABC_TRANSPORTER_2"/>
    <property type="match status" value="1"/>
</dbReference>
<dbReference type="PROSITE" id="PS00211">
    <property type="entry name" value="ABC_TRANSPORTER_1"/>
    <property type="match status" value="1"/>
</dbReference>
<gene>
    <name evidence="6" type="ORF">SAMN02746019_00012120</name>
</gene>
<dbReference type="AlphaFoldDB" id="A0A212RDW6"/>
<dbReference type="GO" id="GO:0016887">
    <property type="term" value="F:ATP hydrolysis activity"/>
    <property type="evidence" value="ECO:0007669"/>
    <property type="project" value="InterPro"/>
</dbReference>